<protein>
    <recommendedName>
        <fullName evidence="9">G-protein coupled receptors family 1 profile domain-containing protein</fullName>
    </recommendedName>
</protein>
<dbReference type="KEGG" id="lgi:LOTGIDRAFT_159778"/>
<evidence type="ECO:0000256" key="4">
    <source>
        <dbReference type="ARBA" id="ARBA00023040"/>
    </source>
</evidence>
<dbReference type="GeneID" id="20238150"/>
<dbReference type="PANTHER" id="PTHR24243">
    <property type="entry name" value="G-PROTEIN COUPLED RECEPTOR"/>
    <property type="match status" value="1"/>
</dbReference>
<dbReference type="OMA" id="MAQADIT"/>
<comment type="subcellular location">
    <subcellularLocation>
        <location evidence="1">Membrane</location>
        <topology evidence="1">Multi-pass membrane protein</topology>
    </subcellularLocation>
</comment>
<dbReference type="RefSeq" id="XP_009052511.1">
    <property type="nucleotide sequence ID" value="XM_009054263.1"/>
</dbReference>
<dbReference type="Proteomes" id="UP000030746">
    <property type="component" value="Unassembled WGS sequence"/>
</dbReference>
<gene>
    <name evidence="10" type="ORF">LOTGIDRAFT_159778</name>
</gene>
<evidence type="ECO:0000256" key="7">
    <source>
        <dbReference type="ARBA" id="ARBA00023224"/>
    </source>
</evidence>
<dbReference type="PROSITE" id="PS50262">
    <property type="entry name" value="G_PROTEIN_RECEP_F1_2"/>
    <property type="match status" value="1"/>
</dbReference>
<evidence type="ECO:0000256" key="3">
    <source>
        <dbReference type="ARBA" id="ARBA00022989"/>
    </source>
</evidence>
<dbReference type="EMBL" id="KB201362">
    <property type="protein sequence ID" value="ESO97027.1"/>
    <property type="molecule type" value="Genomic_DNA"/>
</dbReference>
<dbReference type="CTD" id="20238150"/>
<keyword evidence="6" id="KW-0675">Receptor</keyword>
<keyword evidence="3 8" id="KW-1133">Transmembrane helix</keyword>
<sequence length="120" mass="13373">MTTSTPCDLNNLVDNSCAELNFNETGNLTDQIAPDIPYYMLIYVTTINAIILLVGVIGNVMVIIVVVKVKDMRSPMNYYLVSLSVADLLVLLICQPSALAEFYAKSRWYLSETAYSTIEH</sequence>
<keyword evidence="5 8" id="KW-0472">Membrane</keyword>
<dbReference type="PANTHER" id="PTHR24243:SF233">
    <property type="entry name" value="THYROTROPIN-RELEASING HORMONE RECEPTOR"/>
    <property type="match status" value="1"/>
</dbReference>
<dbReference type="AlphaFoldDB" id="V4AJ02"/>
<name>V4AJ02_LOTGI</name>
<evidence type="ECO:0000256" key="6">
    <source>
        <dbReference type="ARBA" id="ARBA00023170"/>
    </source>
</evidence>
<evidence type="ECO:0000256" key="8">
    <source>
        <dbReference type="SAM" id="Phobius"/>
    </source>
</evidence>
<reference evidence="10 11" key="1">
    <citation type="journal article" date="2013" name="Nature">
        <title>Insights into bilaterian evolution from three spiralian genomes.</title>
        <authorList>
            <person name="Simakov O."/>
            <person name="Marletaz F."/>
            <person name="Cho S.J."/>
            <person name="Edsinger-Gonzales E."/>
            <person name="Havlak P."/>
            <person name="Hellsten U."/>
            <person name="Kuo D.H."/>
            <person name="Larsson T."/>
            <person name="Lv J."/>
            <person name="Arendt D."/>
            <person name="Savage R."/>
            <person name="Osoegawa K."/>
            <person name="de Jong P."/>
            <person name="Grimwood J."/>
            <person name="Chapman J.A."/>
            <person name="Shapiro H."/>
            <person name="Aerts A."/>
            <person name="Otillar R.P."/>
            <person name="Terry A.Y."/>
            <person name="Boore J.L."/>
            <person name="Grigoriev I.V."/>
            <person name="Lindberg D.R."/>
            <person name="Seaver E.C."/>
            <person name="Weisblat D.A."/>
            <person name="Putnam N.H."/>
            <person name="Rokhsar D.S."/>
        </authorList>
    </citation>
    <scope>NUCLEOTIDE SEQUENCE [LARGE SCALE GENOMIC DNA]</scope>
</reference>
<evidence type="ECO:0000259" key="9">
    <source>
        <dbReference type="PROSITE" id="PS50262"/>
    </source>
</evidence>
<evidence type="ECO:0000256" key="2">
    <source>
        <dbReference type="ARBA" id="ARBA00022692"/>
    </source>
</evidence>
<keyword evidence="11" id="KW-1185">Reference proteome</keyword>
<proteinExistence type="predicted"/>
<dbReference type="HOGENOM" id="CLU_2052264_0_0_1"/>
<feature type="transmembrane region" description="Helical" evidence="8">
    <location>
        <begin position="38"/>
        <end position="66"/>
    </location>
</feature>
<dbReference type="InterPro" id="IPR017452">
    <property type="entry name" value="GPCR_Rhodpsn_7TM"/>
</dbReference>
<dbReference type="GO" id="GO:0005886">
    <property type="term" value="C:plasma membrane"/>
    <property type="evidence" value="ECO:0007669"/>
    <property type="project" value="TreeGrafter"/>
</dbReference>
<evidence type="ECO:0000313" key="10">
    <source>
        <dbReference type="EMBL" id="ESO97027.1"/>
    </source>
</evidence>
<evidence type="ECO:0000313" key="11">
    <source>
        <dbReference type="Proteomes" id="UP000030746"/>
    </source>
</evidence>
<dbReference type="Gene3D" id="1.20.1070.10">
    <property type="entry name" value="Rhodopsin 7-helix transmembrane proteins"/>
    <property type="match status" value="1"/>
</dbReference>
<evidence type="ECO:0000256" key="5">
    <source>
        <dbReference type="ARBA" id="ARBA00023136"/>
    </source>
</evidence>
<keyword evidence="7" id="KW-0807">Transducer</keyword>
<keyword evidence="4" id="KW-0297">G-protein coupled receptor</keyword>
<organism evidence="10 11">
    <name type="scientific">Lottia gigantea</name>
    <name type="common">Giant owl limpet</name>
    <dbReference type="NCBI Taxonomy" id="225164"/>
    <lineage>
        <taxon>Eukaryota</taxon>
        <taxon>Metazoa</taxon>
        <taxon>Spiralia</taxon>
        <taxon>Lophotrochozoa</taxon>
        <taxon>Mollusca</taxon>
        <taxon>Gastropoda</taxon>
        <taxon>Patellogastropoda</taxon>
        <taxon>Lottioidea</taxon>
        <taxon>Lottiidae</taxon>
        <taxon>Lottia</taxon>
    </lineage>
</organism>
<dbReference type="STRING" id="225164.V4AJ02"/>
<dbReference type="InterPro" id="IPR000276">
    <property type="entry name" value="GPCR_Rhodpsn"/>
</dbReference>
<dbReference type="GO" id="GO:0004930">
    <property type="term" value="F:G protein-coupled receptor activity"/>
    <property type="evidence" value="ECO:0007669"/>
    <property type="project" value="UniProtKB-KW"/>
</dbReference>
<feature type="transmembrane region" description="Helical" evidence="8">
    <location>
        <begin position="78"/>
        <end position="98"/>
    </location>
</feature>
<evidence type="ECO:0000256" key="1">
    <source>
        <dbReference type="ARBA" id="ARBA00004141"/>
    </source>
</evidence>
<feature type="domain" description="G-protein coupled receptors family 1 profile" evidence="9">
    <location>
        <begin position="58"/>
        <end position="120"/>
    </location>
</feature>
<accession>V4AJ02</accession>
<dbReference type="PRINTS" id="PR00237">
    <property type="entry name" value="GPCRRHODOPSN"/>
</dbReference>
<keyword evidence="2 8" id="KW-0812">Transmembrane</keyword>
<dbReference type="SUPFAM" id="SSF81321">
    <property type="entry name" value="Family A G protein-coupled receptor-like"/>
    <property type="match status" value="1"/>
</dbReference>
<dbReference type="Pfam" id="PF00001">
    <property type="entry name" value="7tm_1"/>
    <property type="match status" value="1"/>
</dbReference>